<feature type="domain" description="PAC" evidence="18">
    <location>
        <begin position="957"/>
        <end position="1010"/>
    </location>
</feature>
<keyword evidence="4" id="KW-1003">Cell membrane</keyword>
<dbReference type="InterPro" id="IPR001789">
    <property type="entry name" value="Sig_transdc_resp-reg_receiver"/>
</dbReference>
<feature type="domain" description="Histidine kinase" evidence="15">
    <location>
        <begin position="351"/>
        <end position="568"/>
    </location>
</feature>
<dbReference type="PANTHER" id="PTHR43547:SF2">
    <property type="entry name" value="HYBRID SIGNAL TRANSDUCTION HISTIDINE KINASE C"/>
    <property type="match status" value="1"/>
</dbReference>
<evidence type="ECO:0000313" key="19">
    <source>
        <dbReference type="EMBL" id="BAY18653.1"/>
    </source>
</evidence>
<organism evidence="19 20">
    <name type="scientific">Anabaenopsis circularis NIES-21</name>
    <dbReference type="NCBI Taxonomy" id="1085406"/>
    <lineage>
        <taxon>Bacteria</taxon>
        <taxon>Bacillati</taxon>
        <taxon>Cyanobacteriota</taxon>
        <taxon>Cyanophyceae</taxon>
        <taxon>Nostocales</taxon>
        <taxon>Nodulariaceae</taxon>
        <taxon>Anabaenopsis</taxon>
    </lineage>
</organism>
<dbReference type="Pfam" id="PF00072">
    <property type="entry name" value="Response_reg"/>
    <property type="match status" value="2"/>
</dbReference>
<feature type="coiled-coil region" evidence="14">
    <location>
        <begin position="738"/>
        <end position="765"/>
    </location>
</feature>
<dbReference type="InterPro" id="IPR036097">
    <property type="entry name" value="HisK_dim/P_sf"/>
</dbReference>
<comment type="subcellular location">
    <subcellularLocation>
        <location evidence="2">Cell membrane</location>
    </subcellularLocation>
</comment>
<dbReference type="PROSITE" id="PS50110">
    <property type="entry name" value="RESPONSE_REGULATORY"/>
    <property type="match status" value="2"/>
</dbReference>
<evidence type="ECO:0000256" key="6">
    <source>
        <dbReference type="ARBA" id="ARBA00022679"/>
    </source>
</evidence>
<evidence type="ECO:0000256" key="1">
    <source>
        <dbReference type="ARBA" id="ARBA00000085"/>
    </source>
</evidence>
<dbReference type="InterPro" id="IPR001610">
    <property type="entry name" value="PAC"/>
</dbReference>
<evidence type="ECO:0000313" key="20">
    <source>
        <dbReference type="Proteomes" id="UP000218287"/>
    </source>
</evidence>
<evidence type="ECO:0000256" key="10">
    <source>
        <dbReference type="ARBA" id="ARBA00023012"/>
    </source>
</evidence>
<dbReference type="InterPro" id="IPR013656">
    <property type="entry name" value="PAS_4"/>
</dbReference>
<comment type="catalytic activity">
    <reaction evidence="1">
        <text>ATP + protein L-histidine = ADP + protein N-phospho-L-histidine.</text>
        <dbReference type="EC" id="2.7.13.3"/>
    </reaction>
</comment>
<keyword evidence="8 19" id="KW-0418">Kinase</keyword>
<dbReference type="SMART" id="SM00091">
    <property type="entry name" value="PAS"/>
    <property type="match status" value="2"/>
</dbReference>
<dbReference type="Gene3D" id="3.30.450.20">
    <property type="entry name" value="PAS domain"/>
    <property type="match status" value="3"/>
</dbReference>
<dbReference type="PANTHER" id="PTHR43547">
    <property type="entry name" value="TWO-COMPONENT HISTIDINE KINASE"/>
    <property type="match status" value="1"/>
</dbReference>
<dbReference type="GO" id="GO:0005524">
    <property type="term" value="F:ATP binding"/>
    <property type="evidence" value="ECO:0007669"/>
    <property type="project" value="UniProtKB-KW"/>
</dbReference>
<dbReference type="InterPro" id="IPR029016">
    <property type="entry name" value="GAF-like_dom_sf"/>
</dbReference>
<dbReference type="Pfam" id="PF02518">
    <property type="entry name" value="HATPase_c"/>
    <property type="match status" value="2"/>
</dbReference>
<dbReference type="Pfam" id="PF08447">
    <property type="entry name" value="PAS_3"/>
    <property type="match status" value="1"/>
</dbReference>
<dbReference type="FunFam" id="3.30.565.10:FF:000023">
    <property type="entry name" value="PAS domain-containing sensor histidine kinase"/>
    <property type="match status" value="1"/>
</dbReference>
<dbReference type="FunFam" id="3.30.565.10:FF:000006">
    <property type="entry name" value="Sensor histidine kinase WalK"/>
    <property type="match status" value="1"/>
</dbReference>
<dbReference type="InterPro" id="IPR003661">
    <property type="entry name" value="HisK_dim/P_dom"/>
</dbReference>
<protein>
    <recommendedName>
        <fullName evidence="3">histidine kinase</fullName>
        <ecNumber evidence="3">2.7.13.3</ecNumber>
    </recommendedName>
</protein>
<feature type="modified residue" description="4-aspartylphosphate" evidence="13">
    <location>
        <position position="1330"/>
    </location>
</feature>
<feature type="domain" description="PAS" evidence="17">
    <location>
        <begin position="766"/>
        <end position="837"/>
    </location>
</feature>
<dbReference type="SMART" id="SM00388">
    <property type="entry name" value="HisKA"/>
    <property type="match status" value="2"/>
</dbReference>
<keyword evidence="11" id="KW-0472">Membrane</keyword>
<dbReference type="GO" id="GO:0000155">
    <property type="term" value="F:phosphorelay sensor kinase activity"/>
    <property type="evidence" value="ECO:0007669"/>
    <property type="project" value="InterPro"/>
</dbReference>
<dbReference type="FunFam" id="1.10.287.130:FF:000045">
    <property type="entry name" value="Two-component system sensor histidine kinase/response regulator"/>
    <property type="match status" value="1"/>
</dbReference>
<dbReference type="CDD" id="cd00130">
    <property type="entry name" value="PAS"/>
    <property type="match status" value="2"/>
</dbReference>
<proteinExistence type="predicted"/>
<dbReference type="SUPFAM" id="SSF55874">
    <property type="entry name" value="ATPase domain of HSP90 chaperone/DNA topoisomerase II/histidine kinase"/>
    <property type="match status" value="2"/>
</dbReference>
<keyword evidence="20" id="KW-1185">Reference proteome</keyword>
<keyword evidence="14" id="KW-0175">Coiled coil</keyword>
<dbReference type="GO" id="GO:0005886">
    <property type="term" value="C:plasma membrane"/>
    <property type="evidence" value="ECO:0007669"/>
    <property type="project" value="UniProtKB-SubCell"/>
</dbReference>
<sequence>MTHLRKTEISEDVFADGGEMGSLMRSLDWSQTLLGSASTWAQSLKTAVSIILNSRYPMFIWWGKEYANLYNDAYRPILGASKHPQFLGQSAQDCWAEIWDVVGPLADSVMNTGQSTWSDNLQLMMDRYGYLEETYFTFSYSPIRDETGGVGGVFCAVIETTERVISERRLRTLRELAANTAATKTVAAAYTILAETLAQNLADIPFAVLYRVESEGTQARLVGISGITDGTGATPEQIDLTQANDPWHLIQVKQTKQAQLIQNLPPEIGINSASSVVVMPIAQSGKSELAAIVILGISRQRAFDDEYEGFFDLVANNIATAIANADAYEAERQRAEALTELDRAKTTFFSNITHEFRTPLALMLGPLEETLANPGGPLPSDRQKLEIAHRNSLRLLKLVNTLLDFSRIEAGRMQAQYQPTDLAILTADLAAVFRSAIEQAGIRYLVNCSPLPEAIYVDHQMWEKIVLNLLSNAFKFTFTGEIYLDLRYCQDHIELEVRDTGIGIPAEELPRIFERFHRVPTAKGRTYEGSGIGLSLIQELVKLHQGTITVTSIVDRGTSFIISIPTGCDHLPSDRISGMTNTSILSPTIQASATYIAEALRWLPEESNRDEESSLLPVTCHLSPSSLRILLVDDNADMRDYVQRLLSLQYEVETVGDGIAALASIRQKMPDIVLTDIMMPKLDGFGLLQELRANPETQTLPVILLSARAEEESCVAGLNIGADDYLIKPFSVKELLARVEANLKMAKIRQELAVYEQRLRLEAETARNQIATILESITDAFVAFDHEWRYTYVNEQATRLLQKTREQLLGKHVWQEVFPEIVGMLSYQELHRAINQQVAVVLEEFIEPIGKWLEIHAYPSPDGLAVYFRDITERKQSESALRQSEERYRSLVAATSAVVWMTNPFGEFIDLQPSWEEYTGQSWNDYAGWGWLQMIHPEDQEQVQKQWQQALAEKTFYEIESRLWHHSTSEYRYMITRAVPILNGDGSIREWIGTNTDINDAYQQATQRKQVEEERNNLLYREQVARAQAEEANRVKDEFLAILSHELRSPLNPILGWSRLLQTQKLNAAKTAEALATIERNAKLQTQLIDDLLDVSRILRGKLNLNVAPVDLSFIIESAIETMRTAAVAKSIVVQTQLEHLGQVAGDSARLQQIVWNLLSNAIKFTPDNGLVSIQLQRVGKYAQITVSDTGKGIEPEFLPFVFDYFRQADASITRKFGGLGLGLAIVLHLVELHGGTVNVTSPGEGLGSTFTVMLPLLPVQSQKQPETQSSNLVLDLTGVRVLVVEDDEDSRDFLVFTLEEYGATVMAAANAATGFEILPEFQPDVLISDIGMPLEDGYSLIRRIRRWEATQGRKIPAIALTAYAKNEDTQQALAAGFHKHLAKPIEPAQLARAVISLLG</sequence>
<evidence type="ECO:0000256" key="5">
    <source>
        <dbReference type="ARBA" id="ARBA00022553"/>
    </source>
</evidence>
<keyword evidence="10" id="KW-0902">Two-component regulatory system</keyword>
<dbReference type="Gene3D" id="3.30.565.10">
    <property type="entry name" value="Histidine kinase-like ATPase, C-terminal domain"/>
    <property type="match status" value="2"/>
</dbReference>
<dbReference type="InterPro" id="IPR004358">
    <property type="entry name" value="Sig_transdc_His_kin-like_C"/>
</dbReference>
<dbReference type="Pfam" id="PF00512">
    <property type="entry name" value="HisKA"/>
    <property type="match status" value="2"/>
</dbReference>
<feature type="domain" description="PAS" evidence="17">
    <location>
        <begin position="884"/>
        <end position="954"/>
    </location>
</feature>
<dbReference type="SUPFAM" id="SSF55781">
    <property type="entry name" value="GAF domain-like"/>
    <property type="match status" value="1"/>
</dbReference>
<feature type="domain" description="Response regulatory" evidence="16">
    <location>
        <begin position="628"/>
        <end position="743"/>
    </location>
</feature>
<dbReference type="Gene3D" id="3.40.50.2300">
    <property type="match status" value="2"/>
</dbReference>
<dbReference type="Gene3D" id="1.10.287.130">
    <property type="match status" value="2"/>
</dbReference>
<evidence type="ECO:0000256" key="11">
    <source>
        <dbReference type="ARBA" id="ARBA00023136"/>
    </source>
</evidence>
<gene>
    <name evidence="19" type="ORF">NIES21_45010</name>
</gene>
<dbReference type="PROSITE" id="PS50112">
    <property type="entry name" value="PAS"/>
    <property type="match status" value="2"/>
</dbReference>
<comment type="function">
    <text evidence="12">Photoreceptor which exists in two forms that are reversibly interconvertible by light: the R form that absorbs maximally in the red region of the spectrum and the FR form that absorbs maximally in the far-red region.</text>
</comment>
<evidence type="ECO:0000256" key="9">
    <source>
        <dbReference type="ARBA" id="ARBA00022840"/>
    </source>
</evidence>
<evidence type="ECO:0000256" key="2">
    <source>
        <dbReference type="ARBA" id="ARBA00004236"/>
    </source>
</evidence>
<name>A0A1Z4GMD2_9CYAN</name>
<keyword evidence="7" id="KW-0547">Nucleotide-binding</keyword>
<dbReference type="SMART" id="SM00086">
    <property type="entry name" value="PAC"/>
    <property type="match status" value="2"/>
</dbReference>
<dbReference type="SUPFAM" id="SSF47384">
    <property type="entry name" value="Homodimeric domain of signal transducing histidine kinase"/>
    <property type="match status" value="2"/>
</dbReference>
<keyword evidence="5 13" id="KW-0597">Phosphoprotein</keyword>
<feature type="domain" description="Histidine kinase" evidence="15">
    <location>
        <begin position="1042"/>
        <end position="1259"/>
    </location>
</feature>
<dbReference type="Proteomes" id="UP000218287">
    <property type="component" value="Chromosome"/>
</dbReference>
<dbReference type="EC" id="2.7.13.3" evidence="3"/>
<reference evidence="19 20" key="1">
    <citation type="submission" date="2017-06" db="EMBL/GenBank/DDBJ databases">
        <title>Genome sequencing of cyanobaciteial culture collection at National Institute for Environmental Studies (NIES).</title>
        <authorList>
            <person name="Hirose Y."/>
            <person name="Shimura Y."/>
            <person name="Fujisawa T."/>
            <person name="Nakamura Y."/>
            <person name="Kawachi M."/>
        </authorList>
    </citation>
    <scope>NUCLEOTIDE SEQUENCE [LARGE SCALE GENOMIC DNA]</scope>
    <source>
        <strain evidence="19 20">NIES-21</strain>
    </source>
</reference>
<evidence type="ECO:0000256" key="14">
    <source>
        <dbReference type="SAM" id="Coils"/>
    </source>
</evidence>
<dbReference type="SMART" id="SM00387">
    <property type="entry name" value="HATPase_c"/>
    <property type="match status" value="2"/>
</dbReference>
<dbReference type="InterPro" id="IPR000700">
    <property type="entry name" value="PAS-assoc_C"/>
</dbReference>
<dbReference type="InterPro" id="IPR005467">
    <property type="entry name" value="His_kinase_dom"/>
</dbReference>
<dbReference type="CDD" id="cd17574">
    <property type="entry name" value="REC_OmpR"/>
    <property type="match status" value="1"/>
</dbReference>
<dbReference type="SUPFAM" id="SSF55785">
    <property type="entry name" value="PYP-like sensor domain (PAS domain)"/>
    <property type="match status" value="2"/>
</dbReference>
<dbReference type="PROSITE" id="PS50109">
    <property type="entry name" value="HIS_KIN"/>
    <property type="match status" value="2"/>
</dbReference>
<evidence type="ECO:0000256" key="12">
    <source>
        <dbReference type="ARBA" id="ARBA00055745"/>
    </source>
</evidence>
<accession>A0A1Z4GMD2</accession>
<dbReference type="InterPro" id="IPR003594">
    <property type="entry name" value="HATPase_dom"/>
</dbReference>
<dbReference type="InterPro" id="IPR013655">
    <property type="entry name" value="PAS_fold_3"/>
</dbReference>
<dbReference type="FunFam" id="3.30.450.20:FF:000099">
    <property type="entry name" value="Sensory box sensor histidine kinase"/>
    <property type="match status" value="1"/>
</dbReference>
<dbReference type="PRINTS" id="PR00344">
    <property type="entry name" value="BCTRLSENSOR"/>
</dbReference>
<dbReference type="CDD" id="cd17580">
    <property type="entry name" value="REC_2_DhkD-like"/>
    <property type="match status" value="1"/>
</dbReference>
<evidence type="ECO:0000256" key="13">
    <source>
        <dbReference type="PROSITE-ProRule" id="PRU00169"/>
    </source>
</evidence>
<evidence type="ECO:0000259" key="17">
    <source>
        <dbReference type="PROSITE" id="PS50112"/>
    </source>
</evidence>
<dbReference type="InterPro" id="IPR035965">
    <property type="entry name" value="PAS-like_dom_sf"/>
</dbReference>
<dbReference type="CDD" id="cd16922">
    <property type="entry name" value="HATPase_EvgS-ArcB-TorS-like"/>
    <property type="match status" value="1"/>
</dbReference>
<keyword evidence="6" id="KW-0808">Transferase</keyword>
<dbReference type="EMBL" id="AP018174">
    <property type="protein sequence ID" value="BAY18653.1"/>
    <property type="molecule type" value="Genomic_DNA"/>
</dbReference>
<dbReference type="SUPFAM" id="SSF52172">
    <property type="entry name" value="CheY-like"/>
    <property type="match status" value="2"/>
</dbReference>
<dbReference type="Gene3D" id="3.30.450.40">
    <property type="match status" value="1"/>
</dbReference>
<evidence type="ECO:0000259" key="16">
    <source>
        <dbReference type="PROSITE" id="PS50110"/>
    </source>
</evidence>
<dbReference type="CDD" id="cd00082">
    <property type="entry name" value="HisKA"/>
    <property type="match status" value="2"/>
</dbReference>
<dbReference type="InterPro" id="IPR000014">
    <property type="entry name" value="PAS"/>
</dbReference>
<dbReference type="InterPro" id="IPR036890">
    <property type="entry name" value="HATPase_C_sf"/>
</dbReference>
<evidence type="ECO:0000256" key="3">
    <source>
        <dbReference type="ARBA" id="ARBA00012438"/>
    </source>
</evidence>
<evidence type="ECO:0000259" key="18">
    <source>
        <dbReference type="PROSITE" id="PS50113"/>
    </source>
</evidence>
<keyword evidence="9" id="KW-0067">ATP-binding</keyword>
<dbReference type="NCBIfam" id="TIGR00229">
    <property type="entry name" value="sensory_box"/>
    <property type="match status" value="2"/>
</dbReference>
<feature type="coiled-coil region" evidence="14">
    <location>
        <begin position="318"/>
        <end position="347"/>
    </location>
</feature>
<dbReference type="PROSITE" id="PS50113">
    <property type="entry name" value="PAC"/>
    <property type="match status" value="1"/>
</dbReference>
<feature type="modified residue" description="4-aspartylphosphate" evidence="13">
    <location>
        <position position="676"/>
    </location>
</feature>
<evidence type="ECO:0000256" key="8">
    <source>
        <dbReference type="ARBA" id="ARBA00022777"/>
    </source>
</evidence>
<dbReference type="SMART" id="SM00448">
    <property type="entry name" value="REC"/>
    <property type="match status" value="2"/>
</dbReference>
<dbReference type="InterPro" id="IPR011006">
    <property type="entry name" value="CheY-like_superfamily"/>
</dbReference>
<feature type="domain" description="Response regulatory" evidence="16">
    <location>
        <begin position="1281"/>
        <end position="1399"/>
    </location>
</feature>
<evidence type="ECO:0000259" key="15">
    <source>
        <dbReference type="PROSITE" id="PS50109"/>
    </source>
</evidence>
<evidence type="ECO:0000256" key="7">
    <source>
        <dbReference type="ARBA" id="ARBA00022741"/>
    </source>
</evidence>
<dbReference type="Pfam" id="PF08448">
    <property type="entry name" value="PAS_4"/>
    <property type="match status" value="1"/>
</dbReference>
<evidence type="ECO:0000256" key="4">
    <source>
        <dbReference type="ARBA" id="ARBA00022475"/>
    </source>
</evidence>